<keyword evidence="3 5" id="KW-1133">Transmembrane helix</keyword>
<feature type="transmembrane region" description="Helical" evidence="5">
    <location>
        <begin position="77"/>
        <end position="95"/>
    </location>
</feature>
<dbReference type="Pfam" id="PF07690">
    <property type="entry name" value="MFS_1"/>
    <property type="match status" value="1"/>
</dbReference>
<dbReference type="RefSeq" id="WP_254291469.1">
    <property type="nucleotide sequence ID" value="NZ_JAMLDX010000002.1"/>
</dbReference>
<feature type="transmembrane region" description="Helical" evidence="5">
    <location>
        <begin position="381"/>
        <end position="402"/>
    </location>
</feature>
<evidence type="ECO:0000256" key="3">
    <source>
        <dbReference type="ARBA" id="ARBA00022989"/>
    </source>
</evidence>
<evidence type="ECO:0000256" key="5">
    <source>
        <dbReference type="SAM" id="Phobius"/>
    </source>
</evidence>
<feature type="transmembrane region" description="Helical" evidence="5">
    <location>
        <begin position="317"/>
        <end position="339"/>
    </location>
</feature>
<dbReference type="GO" id="GO:0016020">
    <property type="term" value="C:membrane"/>
    <property type="evidence" value="ECO:0007669"/>
    <property type="project" value="UniProtKB-SubCell"/>
</dbReference>
<dbReference type="PROSITE" id="PS50850">
    <property type="entry name" value="MFS"/>
    <property type="match status" value="1"/>
</dbReference>
<gene>
    <name evidence="7" type="ORF">M9978_03495</name>
</gene>
<evidence type="ECO:0000256" key="2">
    <source>
        <dbReference type="ARBA" id="ARBA00022692"/>
    </source>
</evidence>
<keyword evidence="4 5" id="KW-0472">Membrane</keyword>
<feature type="transmembrane region" description="Helical" evidence="5">
    <location>
        <begin position="259"/>
        <end position="279"/>
    </location>
</feature>
<dbReference type="InterPro" id="IPR050382">
    <property type="entry name" value="MFS_Na/Anion_cotransporter"/>
</dbReference>
<dbReference type="InterPro" id="IPR020846">
    <property type="entry name" value="MFS_dom"/>
</dbReference>
<dbReference type="EMBL" id="JAMLDX010000002">
    <property type="protein sequence ID" value="MCP3729483.1"/>
    <property type="molecule type" value="Genomic_DNA"/>
</dbReference>
<name>A0A9X2HLJ9_9SPHN</name>
<dbReference type="Proteomes" id="UP001139451">
    <property type="component" value="Unassembled WGS sequence"/>
</dbReference>
<protein>
    <submittedName>
        <fullName evidence="7">MFS transporter</fullName>
    </submittedName>
</protein>
<reference evidence="7" key="1">
    <citation type="submission" date="2022-05" db="EMBL/GenBank/DDBJ databases">
        <title>Sphingomonas sp. strain MG17 Genome sequencing and assembly.</title>
        <authorList>
            <person name="Kim I."/>
        </authorList>
    </citation>
    <scope>NUCLEOTIDE SEQUENCE</scope>
    <source>
        <strain evidence="7">MG17</strain>
    </source>
</reference>
<keyword evidence="2 5" id="KW-0812">Transmembrane</keyword>
<comment type="caution">
    <text evidence="7">The sequence shown here is derived from an EMBL/GenBank/DDBJ whole genome shotgun (WGS) entry which is preliminary data.</text>
</comment>
<accession>A0A9X2HLJ9</accession>
<dbReference type="InterPro" id="IPR036259">
    <property type="entry name" value="MFS_trans_sf"/>
</dbReference>
<evidence type="ECO:0000256" key="4">
    <source>
        <dbReference type="ARBA" id="ARBA00023136"/>
    </source>
</evidence>
<comment type="subcellular location">
    <subcellularLocation>
        <location evidence="1">Membrane</location>
        <topology evidence="1">Multi-pass membrane protein</topology>
    </subcellularLocation>
</comment>
<feature type="domain" description="Major facilitator superfamily (MFS) profile" evidence="6">
    <location>
        <begin position="7"/>
        <end position="407"/>
    </location>
</feature>
<organism evidence="7 8">
    <name type="scientific">Sphingomonas tagetis</name>
    <dbReference type="NCBI Taxonomy" id="2949092"/>
    <lineage>
        <taxon>Bacteria</taxon>
        <taxon>Pseudomonadati</taxon>
        <taxon>Pseudomonadota</taxon>
        <taxon>Alphaproteobacteria</taxon>
        <taxon>Sphingomonadales</taxon>
        <taxon>Sphingomonadaceae</taxon>
        <taxon>Sphingomonas</taxon>
    </lineage>
</organism>
<evidence type="ECO:0000259" key="6">
    <source>
        <dbReference type="PROSITE" id="PS50850"/>
    </source>
</evidence>
<feature type="transmembrane region" description="Helical" evidence="5">
    <location>
        <begin position="351"/>
        <end position="375"/>
    </location>
</feature>
<dbReference type="SUPFAM" id="SSF103473">
    <property type="entry name" value="MFS general substrate transporter"/>
    <property type="match status" value="1"/>
</dbReference>
<feature type="transmembrane region" description="Helical" evidence="5">
    <location>
        <begin position="42"/>
        <end position="65"/>
    </location>
</feature>
<feature type="transmembrane region" description="Helical" evidence="5">
    <location>
        <begin position="221"/>
        <end position="239"/>
    </location>
</feature>
<proteinExistence type="predicted"/>
<feature type="transmembrane region" description="Helical" evidence="5">
    <location>
        <begin position="157"/>
        <end position="178"/>
    </location>
</feature>
<sequence length="417" mass="44895">MKKRHVVLGFLAGLSVITFIDRMAIAVTGPTIQKDLAITPQQWGWVLSAYVIAYAVFEIPSGAMGDKHGYRKELTRITIWWSFFTAITALCRNFWQLATARFLFGLGAAGAYPNMSGVLYRWLPKHERARGQGVIWSASRLGGALAPLLLVPMNVYLGWQAVFAILGVIGMVWAVLWWRWYHDRPADQPGITPEEVAEIGSDEGGGHSGTPWKKLLSLPQLWLISLAYCFYAFGSWFFFGWFPTWLVKGAGFTVAEMGLYGSIPFLLGIVSNLIGGVLCDRLGARIGFKTAYRLITSICLTVTAALIFAMSVATGKLAIVVLAGAAFAVMDLMLPAAWAMCMSIGGRHGGVATGFMNTAGNLGGFICTVIIGYIIAGTGSYAVPVQGVAAMVLIAALLFALIDSSKGFDQKAAPALA</sequence>
<feature type="transmembrane region" description="Helical" evidence="5">
    <location>
        <begin position="291"/>
        <end position="311"/>
    </location>
</feature>
<dbReference type="AlphaFoldDB" id="A0A9X2HLJ9"/>
<evidence type="ECO:0000313" key="8">
    <source>
        <dbReference type="Proteomes" id="UP001139451"/>
    </source>
</evidence>
<evidence type="ECO:0000313" key="7">
    <source>
        <dbReference type="EMBL" id="MCP3729483.1"/>
    </source>
</evidence>
<dbReference type="Gene3D" id="1.20.1250.20">
    <property type="entry name" value="MFS general substrate transporter like domains"/>
    <property type="match status" value="2"/>
</dbReference>
<dbReference type="PANTHER" id="PTHR11662">
    <property type="entry name" value="SOLUTE CARRIER FAMILY 17"/>
    <property type="match status" value="1"/>
</dbReference>
<dbReference type="InterPro" id="IPR011701">
    <property type="entry name" value="MFS"/>
</dbReference>
<keyword evidence="8" id="KW-1185">Reference proteome</keyword>
<dbReference type="CDD" id="cd17319">
    <property type="entry name" value="MFS_ExuT_GudP_like"/>
    <property type="match status" value="1"/>
</dbReference>
<dbReference type="GO" id="GO:0022857">
    <property type="term" value="F:transmembrane transporter activity"/>
    <property type="evidence" value="ECO:0007669"/>
    <property type="project" value="InterPro"/>
</dbReference>
<dbReference type="PANTHER" id="PTHR11662:SF399">
    <property type="entry name" value="FI19708P1-RELATED"/>
    <property type="match status" value="1"/>
</dbReference>
<evidence type="ECO:0000256" key="1">
    <source>
        <dbReference type="ARBA" id="ARBA00004141"/>
    </source>
</evidence>